<dbReference type="PROSITE" id="PS52004">
    <property type="entry name" value="KS3_2"/>
    <property type="match status" value="1"/>
</dbReference>
<feature type="region of interest" description="Disordered" evidence="9">
    <location>
        <begin position="1816"/>
        <end position="1840"/>
    </location>
</feature>
<feature type="compositionally biased region" description="Polar residues" evidence="9">
    <location>
        <begin position="1458"/>
        <end position="1472"/>
    </location>
</feature>
<evidence type="ECO:0000256" key="1">
    <source>
        <dbReference type="ARBA" id="ARBA00022450"/>
    </source>
</evidence>
<feature type="compositionally biased region" description="Basic and acidic residues" evidence="9">
    <location>
        <begin position="933"/>
        <end position="942"/>
    </location>
</feature>
<evidence type="ECO:0000256" key="5">
    <source>
        <dbReference type="ARBA" id="ARBA00023002"/>
    </source>
</evidence>
<dbReference type="SUPFAM" id="SSF53901">
    <property type="entry name" value="Thiolase-like"/>
    <property type="match status" value="1"/>
</dbReference>
<reference evidence="12" key="1">
    <citation type="submission" date="2025-08" db="UniProtKB">
        <authorList>
            <consortium name="RefSeq"/>
        </authorList>
    </citation>
    <scope>IDENTIFICATION</scope>
</reference>
<dbReference type="Pfam" id="PF02801">
    <property type="entry name" value="Ketoacyl-synt_C"/>
    <property type="match status" value="1"/>
</dbReference>
<keyword evidence="11" id="KW-1185">Reference proteome</keyword>
<feature type="compositionally biased region" description="Polar residues" evidence="9">
    <location>
        <begin position="2267"/>
        <end position="2276"/>
    </location>
</feature>
<feature type="region of interest" description="Disordered" evidence="9">
    <location>
        <begin position="1590"/>
        <end position="1618"/>
    </location>
</feature>
<dbReference type="Gene3D" id="3.40.366.10">
    <property type="entry name" value="Malonyl-Coenzyme A Acyl Carrier Protein, domain 2"/>
    <property type="match status" value="1"/>
</dbReference>
<feature type="region of interest" description="Disordered" evidence="9">
    <location>
        <begin position="1859"/>
        <end position="1895"/>
    </location>
</feature>
<evidence type="ECO:0000256" key="3">
    <source>
        <dbReference type="ARBA" id="ARBA00022832"/>
    </source>
</evidence>
<evidence type="ECO:0000256" key="9">
    <source>
        <dbReference type="SAM" id="MobiDB-lite"/>
    </source>
</evidence>
<proteinExistence type="predicted"/>
<sequence length="2284" mass="254041">MVATVHGIVRPSYEFQSRLLNDVYTEFNIDVKDIVCFEAHGACNRKDDEAELKAIDAVICSRRRDPLIVSSVKGNIGHTEATSGLASIVKCIISFQTKIIYNCVNFQVPNPASNALKSGRIVIPTSNFPVPENPNGLMAVSSFGFGGLGGHAVLRRCPDTVTQIADCPMLIPLTLQPYANFQDAAIDILRHMGDPSFYRFFLNSELSKGNAMWERSFFIVNSDKGSLQYFDVSSMDPVVTPVCVVFTDMISSPWSPSKDLMNIPSVRQTFELCDQEVIKLKPDRDGIPTMLESIKVPSPIETGGLTLRLSCQIALIELLKAMGALDKVALLRGEGVGGLAVAYADRCLSLAQCIRVALAMEEILVQENVDHQDTTLMKVSVDEDTVHQLGPWVRVLKKLEHGKYFIAVLHGKKNTVIQKLKEKGHTYEVLKFCVPIYCHNQDRLKDNLKTRFQKIIPRPAIWSAKSEVAGLKPRGNGVQTCSPEFLATLLSGPWDEDSVKEMFVEEKRIKTSSSMTNYSPWSEESVRGNLLSKPEDFYSEDHQMDLDSIRNDGFVDREKREFLVLKCFESSVKHEPMFFLEEELRCSGADRSDREVREIQPNSEGFLTTLGRIHVAGHRIEATRQLSMVETQPSMFTGYFPTDHLYGWTRTAHCETVDWTRTRASQRLPKTMCKRIFPPEYAAVSDPPGVELVHILLSSAAEFFEKDLQKGQVLAFDNVRLAHVTSIDTDHSDPGSVLCKVSAASKKFVVERVGSLSLLGSLEVYSENPVPEEYSFLDQVSRFPKDRSLKGLLKDMLSFLMNGYHELWPLRLIWDPSRHSKLCAARGATLQCSLGFTAGLMTCGGLIIQSHPSKGNSFKISDLCCPNPAECSSEAVSTEPLETDEQLILSRQTPSLSLRKTLKQVRFSPDQIFKIQNVKAEVPLTPGPVPKSGPKDRRKLHEEHASKKSVIFDFTQNLNNQCHSSAMERDRILEKSEENAMGLSDICCSGNLAIRADLGIMLMDILDSWPQGTSLHVYVVPPESPISEAPYVIYLLRQLTPSKVKDNDVAVLLRDRSTDLIEECHGVNDCLSMMSSFIEDLFVTHKVRLFAIKASLDHGLLSILEWEPLLLKKEMLSSKRMEKTISSEDSKNHSVCSMNDEEESKSCVLGDGETFHVCGMQYLTQLWRKNTIFSLELDDMFVKTLTKLTTINNHIVGFVVPQTCRDLDQSCDREHNENTIFPTSTERSRDDSRIFARLRSASDNMFDLPNGKLASEIHLTKTKSTSFDEDDIFEKMTNSSSDFPLFLMSVRNKGRGGKKSGRKKILSYLYCKNPKEILSFKNLDEMVSCLSQRFPGIKATHDVLFSQLTRETDNFDELLYHFWESDKCRDFSSSSLSSSSIYWSMENGSPFEEVMTPQFKDCPSVTVTPPKEAATFECPETVWDGSVRVAHVVDGSSCFQGLNVPDKENRRKACWPASETTDNTSKTGTPYLSKQNNTDIKIINTKDECSVPEISKSKGLEYSEVINSDYPEAVPQISCKNGSVPHTPLFGVLDACNRTVSDTAESHANYSSEVNNHVYSKNITPNTSENNSKDTIDVIAETSTDILGISDTESKSTSSDSAFSTPEMQKQSGNENEQNSKIIEYETQHFEYNKTTKEPCWTMSPDSTEKSTSSGNACNGSDVGALNIRRNDTSPVIVPFTSVCSAMDILNNKATDASNVGEDKAFISSVNDIGIIKIYDESNCKTPTSSQVKTKTSATVQTIENPAEHAVSNCFFCESSREKKDYSLPFTDNFEHSNPLASASSTVTSYKQVPDPSLIQNQSATGLSILQNQPASDNLETQDNSESEPSTRLASSENIEKENSKTTLCFAPVFLPSKDDKSNSGTLPKSSKEFRNEEEQPNVNSLKHSSAPGTAGGQNIATFDNACFLSTIAYESSEDKHSQQLISSVRIALIVQLYDRTGPEDPVNKKAMGHLLLYLTECEKEQGGDAYLGLVLVDNGKPSIHSRFRVNKHFSLSHLENVLNVIFALHILRDLGRLNSRNISKKTVLVQPPLYKDSGVMLLVAHHLGCKFVISASNLTFVIEELRTLMPRCIMLRDSVSSHNVRPLTDGQGCDVVIMFQPRHELFEFLSLVKTSGSVVLCGNVDSERDIGLSVFLRNISLHCVDAKHVVQQTMTMSPEKHAEFENLMEDTMSSLNDTISNLYPSGVEGYFYRVLGKVLELSPDHRPSEKDLLNSLFVGPETASHEYGNCLSVQTSVVCYIAERLLTPAPVSSSVIPSVFSPETADVSSSHSTPGPANLMEMA</sequence>
<dbReference type="Gene3D" id="3.40.47.10">
    <property type="match status" value="1"/>
</dbReference>
<dbReference type="Proteomes" id="UP000694888">
    <property type="component" value="Unplaced"/>
</dbReference>
<dbReference type="PANTHER" id="PTHR43775">
    <property type="entry name" value="FATTY ACID SYNTHASE"/>
    <property type="match status" value="1"/>
</dbReference>
<accession>A0ABM0ZWI5</accession>
<evidence type="ECO:0000256" key="6">
    <source>
        <dbReference type="ARBA" id="ARBA00023098"/>
    </source>
</evidence>
<dbReference type="Gene3D" id="3.30.70.3290">
    <property type="match status" value="1"/>
</dbReference>
<evidence type="ECO:0000313" key="11">
    <source>
        <dbReference type="Proteomes" id="UP000694888"/>
    </source>
</evidence>
<protein>
    <submittedName>
        <fullName evidence="12">Uncharacterized protein LOC101860881</fullName>
    </submittedName>
</protein>
<dbReference type="Gene3D" id="3.90.180.10">
    <property type="entry name" value="Medium-chain alcohol dehydrogenases, catalytic domain"/>
    <property type="match status" value="1"/>
</dbReference>
<gene>
    <name evidence="12" type="primary">LOC101860881</name>
</gene>
<dbReference type="InterPro" id="IPR001227">
    <property type="entry name" value="Ac_transferase_dom_sf"/>
</dbReference>
<dbReference type="PANTHER" id="PTHR43775:SF7">
    <property type="entry name" value="FATTY ACID SYNTHASE"/>
    <property type="match status" value="1"/>
</dbReference>
<keyword evidence="3" id="KW-0276">Fatty acid metabolism</keyword>
<dbReference type="InterPro" id="IPR014031">
    <property type="entry name" value="Ketoacyl_synth_C"/>
</dbReference>
<evidence type="ECO:0000313" key="12">
    <source>
        <dbReference type="RefSeq" id="XP_012935969.1"/>
    </source>
</evidence>
<keyword evidence="5" id="KW-0560">Oxidoreductase</keyword>
<feature type="compositionally biased region" description="Polar residues" evidence="9">
    <location>
        <begin position="1881"/>
        <end position="1895"/>
    </location>
</feature>
<keyword evidence="8" id="KW-0511">Multifunctional enzyme</keyword>
<dbReference type="Pfam" id="PF16197">
    <property type="entry name" value="KAsynt_C_assoc"/>
    <property type="match status" value="1"/>
</dbReference>
<feature type="region of interest" description="Disordered" evidence="9">
    <location>
        <begin position="2263"/>
        <end position="2284"/>
    </location>
</feature>
<keyword evidence="4" id="KW-0521">NADP</keyword>
<name>A0ABM0ZWI5_APLCA</name>
<organism evidence="11 12">
    <name type="scientific">Aplysia californica</name>
    <name type="common">California sea hare</name>
    <dbReference type="NCBI Taxonomy" id="6500"/>
    <lineage>
        <taxon>Eukaryota</taxon>
        <taxon>Metazoa</taxon>
        <taxon>Spiralia</taxon>
        <taxon>Lophotrochozoa</taxon>
        <taxon>Mollusca</taxon>
        <taxon>Gastropoda</taxon>
        <taxon>Heterobranchia</taxon>
        <taxon>Euthyneura</taxon>
        <taxon>Tectipleura</taxon>
        <taxon>Aplysiida</taxon>
        <taxon>Aplysioidea</taxon>
        <taxon>Aplysiidae</taxon>
        <taxon>Aplysia</taxon>
    </lineage>
</organism>
<feature type="compositionally biased region" description="Polar residues" evidence="9">
    <location>
        <begin position="1606"/>
        <end position="1618"/>
    </location>
</feature>
<keyword evidence="6" id="KW-0443">Lipid metabolism</keyword>
<dbReference type="InterPro" id="IPR032821">
    <property type="entry name" value="PKS_assoc"/>
</dbReference>
<feature type="compositionally biased region" description="Low complexity" evidence="9">
    <location>
        <begin position="1595"/>
        <end position="1605"/>
    </location>
</feature>
<feature type="compositionally biased region" description="Polar residues" evidence="9">
    <location>
        <begin position="1816"/>
        <end position="1837"/>
    </location>
</feature>
<evidence type="ECO:0000259" key="10">
    <source>
        <dbReference type="PROSITE" id="PS52004"/>
    </source>
</evidence>
<evidence type="ECO:0000256" key="2">
    <source>
        <dbReference type="ARBA" id="ARBA00022516"/>
    </source>
</evidence>
<dbReference type="GeneID" id="101860881"/>
<keyword evidence="7" id="KW-0275">Fatty acid biosynthesis</keyword>
<evidence type="ECO:0000256" key="8">
    <source>
        <dbReference type="ARBA" id="ARBA00023268"/>
    </source>
</evidence>
<feature type="domain" description="Ketosynthase family 3 (KS3)" evidence="10">
    <location>
        <begin position="1"/>
        <end position="156"/>
    </location>
</feature>
<keyword evidence="2" id="KW-0444">Lipid biosynthesis</keyword>
<dbReference type="RefSeq" id="XP_012935969.1">
    <property type="nucleotide sequence ID" value="XM_013080515.2"/>
</dbReference>
<evidence type="ECO:0000256" key="4">
    <source>
        <dbReference type="ARBA" id="ARBA00022857"/>
    </source>
</evidence>
<feature type="region of interest" description="Disordered" evidence="9">
    <location>
        <begin position="1453"/>
        <end position="1472"/>
    </location>
</feature>
<evidence type="ECO:0000256" key="7">
    <source>
        <dbReference type="ARBA" id="ARBA00023160"/>
    </source>
</evidence>
<dbReference type="InterPro" id="IPR050091">
    <property type="entry name" value="PKS_NRPS_Biosynth_Enz"/>
</dbReference>
<feature type="region of interest" description="Disordered" evidence="9">
    <location>
        <begin position="923"/>
        <end position="942"/>
    </location>
</feature>
<dbReference type="InterPro" id="IPR016039">
    <property type="entry name" value="Thiolase-like"/>
</dbReference>
<keyword evidence="1" id="KW-0596">Phosphopantetheine</keyword>
<dbReference type="InterPro" id="IPR020841">
    <property type="entry name" value="PKS_Beta-ketoAc_synthase_dom"/>
</dbReference>